<protein>
    <recommendedName>
        <fullName evidence="8">Ferric oxidoreductase domain-containing protein</fullName>
    </recommendedName>
</protein>
<dbReference type="InterPro" id="IPR022837">
    <property type="entry name" value="MsrQ-like"/>
</dbReference>
<sequence length="213" mass="24562">MSLRRNYIGIIPIVLVVVLVLWKLSQFIELDFSGQGNDVLRFADVELSEDEADRLDRDFIPGIEYVSNLTGTWAIRFLLAAFLMSPVSLFLGRGFPLYLRQSIGITTGLFTTLHVFVFIYSESFLSIFTRIELILGFLAFLIILSLTLTSNKKAMKLLKYRWKRLHRWVYLAAVLVMLHIIILDHSWLIYGVLFGLGFVCRIKAVKRLIKSRV</sequence>
<proteinExistence type="predicted"/>
<dbReference type="Pfam" id="PF01794">
    <property type="entry name" value="Ferric_reduct"/>
    <property type="match status" value="1"/>
</dbReference>
<keyword evidence="6 7" id="KW-0472">Membrane</keyword>
<evidence type="ECO:0000256" key="6">
    <source>
        <dbReference type="ARBA" id="ARBA00023136"/>
    </source>
</evidence>
<feature type="transmembrane region" description="Helical" evidence="7">
    <location>
        <begin position="127"/>
        <end position="144"/>
    </location>
</feature>
<evidence type="ECO:0000313" key="9">
    <source>
        <dbReference type="EMBL" id="RXQ94491.1"/>
    </source>
</evidence>
<dbReference type="Proteomes" id="UP000289703">
    <property type="component" value="Unassembled WGS sequence"/>
</dbReference>
<evidence type="ECO:0000256" key="7">
    <source>
        <dbReference type="SAM" id="Phobius"/>
    </source>
</evidence>
<reference evidence="9 10" key="1">
    <citation type="submission" date="2019-01" db="EMBL/GenBank/DDBJ databases">
        <title>Ancylomarina salipaludis sp. nov., isolated from a salt marsh.</title>
        <authorList>
            <person name="Yoon J.-H."/>
        </authorList>
    </citation>
    <scope>NUCLEOTIDE SEQUENCE [LARGE SCALE GENOMIC DNA]</scope>
    <source>
        <strain evidence="9 10">SHSM-M15</strain>
    </source>
</reference>
<dbReference type="GO" id="GO:0005886">
    <property type="term" value="C:plasma membrane"/>
    <property type="evidence" value="ECO:0007669"/>
    <property type="project" value="TreeGrafter"/>
</dbReference>
<dbReference type="RefSeq" id="WP_129254419.1">
    <property type="nucleotide sequence ID" value="NZ_SAXA01000007.1"/>
</dbReference>
<keyword evidence="4 7" id="KW-1133">Transmembrane helix</keyword>
<dbReference type="OrthoDB" id="1115964at2"/>
<name>A0A4V1N044_9BACT</name>
<feature type="transmembrane region" description="Helical" evidence="7">
    <location>
        <begin position="7"/>
        <end position="24"/>
    </location>
</feature>
<evidence type="ECO:0000256" key="2">
    <source>
        <dbReference type="ARBA" id="ARBA00022448"/>
    </source>
</evidence>
<gene>
    <name evidence="9" type="ORF">EO244_09420</name>
</gene>
<comment type="subcellular location">
    <subcellularLocation>
        <location evidence="1">Membrane</location>
        <topology evidence="1">Multi-pass membrane protein</topology>
    </subcellularLocation>
</comment>
<dbReference type="PANTHER" id="PTHR36964">
    <property type="entry name" value="PROTEIN-METHIONINE-SULFOXIDE REDUCTASE HEME-BINDING SUBUNIT MSRQ"/>
    <property type="match status" value="1"/>
</dbReference>
<feature type="transmembrane region" description="Helical" evidence="7">
    <location>
        <begin position="165"/>
        <end position="182"/>
    </location>
</feature>
<dbReference type="GO" id="GO:0016679">
    <property type="term" value="F:oxidoreductase activity, acting on diphenols and related substances as donors"/>
    <property type="evidence" value="ECO:0007669"/>
    <property type="project" value="TreeGrafter"/>
</dbReference>
<feature type="domain" description="Ferric oxidoreductase" evidence="8">
    <location>
        <begin position="70"/>
        <end position="176"/>
    </location>
</feature>
<dbReference type="AlphaFoldDB" id="A0A4V1N044"/>
<keyword evidence="2" id="KW-0813">Transport</keyword>
<accession>A0A4V1N044</accession>
<evidence type="ECO:0000313" key="10">
    <source>
        <dbReference type="Proteomes" id="UP000289703"/>
    </source>
</evidence>
<evidence type="ECO:0000256" key="4">
    <source>
        <dbReference type="ARBA" id="ARBA00022989"/>
    </source>
</evidence>
<comment type="caution">
    <text evidence="9">The sequence shown here is derived from an EMBL/GenBank/DDBJ whole genome shotgun (WGS) entry which is preliminary data.</text>
</comment>
<keyword evidence="10" id="KW-1185">Reference proteome</keyword>
<feature type="transmembrane region" description="Helical" evidence="7">
    <location>
        <begin position="73"/>
        <end position="91"/>
    </location>
</feature>
<keyword evidence="5" id="KW-0408">Iron</keyword>
<evidence type="ECO:0000256" key="5">
    <source>
        <dbReference type="ARBA" id="ARBA00023004"/>
    </source>
</evidence>
<feature type="transmembrane region" description="Helical" evidence="7">
    <location>
        <begin position="103"/>
        <end position="121"/>
    </location>
</feature>
<evidence type="ECO:0000259" key="8">
    <source>
        <dbReference type="Pfam" id="PF01794"/>
    </source>
</evidence>
<keyword evidence="3 7" id="KW-0812">Transmembrane</keyword>
<dbReference type="GO" id="GO:0020037">
    <property type="term" value="F:heme binding"/>
    <property type="evidence" value="ECO:0007669"/>
    <property type="project" value="TreeGrafter"/>
</dbReference>
<organism evidence="9 10">
    <name type="scientific">Ancylomarina salipaludis</name>
    <dbReference type="NCBI Taxonomy" id="2501299"/>
    <lineage>
        <taxon>Bacteria</taxon>
        <taxon>Pseudomonadati</taxon>
        <taxon>Bacteroidota</taxon>
        <taxon>Bacteroidia</taxon>
        <taxon>Marinilabiliales</taxon>
        <taxon>Marinifilaceae</taxon>
        <taxon>Ancylomarina</taxon>
    </lineage>
</organism>
<dbReference type="InterPro" id="IPR013130">
    <property type="entry name" value="Fe3_Rdtase_TM_dom"/>
</dbReference>
<evidence type="ECO:0000256" key="1">
    <source>
        <dbReference type="ARBA" id="ARBA00004141"/>
    </source>
</evidence>
<feature type="transmembrane region" description="Helical" evidence="7">
    <location>
        <begin position="188"/>
        <end position="205"/>
    </location>
</feature>
<dbReference type="EMBL" id="SAXA01000007">
    <property type="protein sequence ID" value="RXQ94491.1"/>
    <property type="molecule type" value="Genomic_DNA"/>
</dbReference>
<dbReference type="PANTHER" id="PTHR36964:SF1">
    <property type="entry name" value="PROTEIN-METHIONINE-SULFOXIDE REDUCTASE HEME-BINDING SUBUNIT MSRQ"/>
    <property type="match status" value="1"/>
</dbReference>
<dbReference type="GO" id="GO:0010181">
    <property type="term" value="F:FMN binding"/>
    <property type="evidence" value="ECO:0007669"/>
    <property type="project" value="TreeGrafter"/>
</dbReference>
<evidence type="ECO:0000256" key="3">
    <source>
        <dbReference type="ARBA" id="ARBA00022692"/>
    </source>
</evidence>